<evidence type="ECO:0000313" key="2">
    <source>
        <dbReference type="EMBL" id="ABZ06574.1"/>
    </source>
</evidence>
<reference evidence="2" key="1">
    <citation type="journal article" date="2008" name="ISME J.">
        <title>Genomic patterns of recombination, clonal divergence and environment in marine microbial populations.</title>
        <authorList>
            <person name="Konstantinidis K.T."/>
            <person name="Delong E.F."/>
        </authorList>
    </citation>
    <scope>NUCLEOTIDE SEQUENCE</scope>
</reference>
<gene>
    <name evidence="2" type="ORF">ALOHA_HF4000097M14ctg1g17</name>
</gene>
<keyword evidence="1" id="KW-0812">Transmembrane</keyword>
<proteinExistence type="predicted"/>
<organism evidence="2">
    <name type="scientific">uncultured marine microorganism HF4000_097M14</name>
    <dbReference type="NCBI Taxonomy" id="455520"/>
    <lineage>
        <taxon>unclassified sequences</taxon>
        <taxon>environmental samples</taxon>
    </lineage>
</organism>
<feature type="transmembrane region" description="Helical" evidence="1">
    <location>
        <begin position="42"/>
        <end position="63"/>
    </location>
</feature>
<keyword evidence="1" id="KW-0472">Membrane</keyword>
<accession>B3T1W5</accession>
<feature type="transmembrane region" description="Helical" evidence="1">
    <location>
        <begin position="12"/>
        <end position="30"/>
    </location>
</feature>
<name>B3T1W5_9ZZZZ</name>
<protein>
    <submittedName>
        <fullName evidence="2">Uncharacterized protein</fullName>
    </submittedName>
</protein>
<feature type="transmembrane region" description="Helical" evidence="1">
    <location>
        <begin position="154"/>
        <end position="173"/>
    </location>
</feature>
<dbReference type="AlphaFoldDB" id="B3T1W5"/>
<feature type="transmembrane region" description="Helical" evidence="1">
    <location>
        <begin position="69"/>
        <end position="89"/>
    </location>
</feature>
<keyword evidence="1" id="KW-1133">Transmembrane helix</keyword>
<evidence type="ECO:0000256" key="1">
    <source>
        <dbReference type="SAM" id="Phobius"/>
    </source>
</evidence>
<feature type="transmembrane region" description="Helical" evidence="1">
    <location>
        <begin position="101"/>
        <end position="121"/>
    </location>
</feature>
<feature type="transmembrane region" description="Helical" evidence="1">
    <location>
        <begin position="317"/>
        <end position="336"/>
    </location>
</feature>
<sequence length="351" mass="40292">MFNFFKKKNTLLYFSISILILNILFLLYGITTNSLLSARFMGGLAAIMTDPIILILGLVGGVFLQNVKFPVISVTVASILAAIVIHFILGTTRFIVDVIRVDALLLICSAITLITNITPIAKGLYSLTKLKFYKDLLTGKPKTKKSLKKDSNKGLRFSVLVFSICIIWFLLFYKSIDRSLIGGPTELILKPFYTKSRIEKCEYNTRIEKNPFINMTYADWMYGKASENSIISEQYKKIKFYIEVTKTRCFRIDDIFEFISKNNITKQKADEYIKHRTILTPSFKKAASVKLDVVGNFYLQKLYSTDSHGIWEGKIRLHYVLFIISILIIWRLRFALSNVVLKTFNKIKSNI</sequence>
<dbReference type="EMBL" id="EU016579">
    <property type="protein sequence ID" value="ABZ06574.1"/>
    <property type="molecule type" value="Genomic_DNA"/>
</dbReference>